<dbReference type="AlphaFoldDB" id="A0AAW0RHT8"/>
<keyword evidence="2" id="KW-1185">Reference proteome</keyword>
<dbReference type="InterPro" id="IPR042099">
    <property type="entry name" value="ANL_N_sf"/>
</dbReference>
<evidence type="ECO:0000313" key="2">
    <source>
        <dbReference type="Proteomes" id="UP001397290"/>
    </source>
</evidence>
<evidence type="ECO:0000313" key="1">
    <source>
        <dbReference type="EMBL" id="KAK8141742.1"/>
    </source>
</evidence>
<dbReference type="EMBL" id="JAAHCF010000863">
    <property type="protein sequence ID" value="KAK8141742.1"/>
    <property type="molecule type" value="Genomic_DNA"/>
</dbReference>
<dbReference type="Proteomes" id="UP001397290">
    <property type="component" value="Unassembled WGS sequence"/>
</dbReference>
<reference evidence="1 2" key="1">
    <citation type="submission" date="2020-02" db="EMBL/GenBank/DDBJ databases">
        <title>Comparative genomics of the hypocrealean fungal genus Beauvera.</title>
        <authorList>
            <person name="Showalter D.N."/>
            <person name="Bushley K.E."/>
            <person name="Rehner S.A."/>
        </authorList>
    </citation>
    <scope>NUCLEOTIDE SEQUENCE [LARGE SCALE GENOMIC DNA]</scope>
    <source>
        <strain evidence="1 2">ARSEF4384</strain>
    </source>
</reference>
<name>A0AAW0RHT8_9HYPO</name>
<comment type="caution">
    <text evidence="1">The sequence shown here is derived from an EMBL/GenBank/DDBJ whole genome shotgun (WGS) entry which is preliminary data.</text>
</comment>
<organism evidence="1 2">
    <name type="scientific">Beauveria asiatica</name>
    <dbReference type="NCBI Taxonomy" id="1069075"/>
    <lineage>
        <taxon>Eukaryota</taxon>
        <taxon>Fungi</taxon>
        <taxon>Dikarya</taxon>
        <taxon>Ascomycota</taxon>
        <taxon>Pezizomycotina</taxon>
        <taxon>Sordariomycetes</taxon>
        <taxon>Hypocreomycetidae</taxon>
        <taxon>Hypocreales</taxon>
        <taxon>Cordycipitaceae</taxon>
        <taxon>Beauveria</taxon>
    </lineage>
</organism>
<dbReference type="Gene3D" id="3.40.50.12780">
    <property type="entry name" value="N-terminal domain of ligase-like"/>
    <property type="match status" value="1"/>
</dbReference>
<accession>A0AAW0RHT8</accession>
<protein>
    <submittedName>
        <fullName evidence="1">Uncharacterized protein</fullName>
    </submittedName>
</protein>
<sequence length="506" mass="56183">MVYPINNVLALAKKHCFYNKEITYPPSLDLVGAIAQETAGDDQTEQLTSWPLLHKKTLYTTIQRLVNDTSPENTYRQSSYVSITGGGRGAQPLFFATDVNENRRQRAEFGKLIASTGMLTGRDWVVSMHSGGGLYRFRLHSHVSDSDCVKQYGLTRQLNNRALDLTLEIIESAGACTLAAGSYMPLPEIQQLLVKYKANVLSGDGSQIINFVNHMSTMSQEERDQIRLDKIIYTSEVLTSPQRAHIRATLGHGVKICSLLASAETGPWALSNPDLTGERTTASSDFVYDVRTMAVEIFPDSVALEGDKDSNHDDAMTTTAPAPLKDGETGAIVLTSLCRLRNPLVRYISGDVGSLHRLPARVRHLVAEADRPHLRVLRLDGRDRRFSFDWEGNYIEFGNLAAIVEDPRYGILQWQAILRSKKPEEDEEGGGRGRALVPCLELRVLPGAAMREDEALRGSMVDRVRLLISLEPGDEDTFVVVYLENTDGFEKSKTGGKVVKFIDRLN</sequence>
<dbReference type="PANTHER" id="PTHR43845:SF1">
    <property type="entry name" value="BLR5969 PROTEIN"/>
    <property type="match status" value="1"/>
</dbReference>
<proteinExistence type="predicted"/>
<gene>
    <name evidence="1" type="ORF">G3M48_009974</name>
</gene>
<dbReference type="PANTHER" id="PTHR43845">
    <property type="entry name" value="BLR5969 PROTEIN"/>
    <property type="match status" value="1"/>
</dbReference>